<sequence length="140" mass="14708">MGRLKLEGPLDARPRLSPGARGTAHARCGARPLLALAWPRPGHSGRPVVDSGPAAPHRSHLSVRESPTIAPRLRCMVGLHTSPPSQNGEVARLRVLGESVAQSGFEPGPIPGTSPGVLRGVQRLAVEPSAVRDRRCLPAP</sequence>
<evidence type="ECO:0000313" key="3">
    <source>
        <dbReference type="Proteomes" id="UP000664940"/>
    </source>
</evidence>
<protein>
    <submittedName>
        <fullName evidence="2">Uncharacterized protein</fullName>
    </submittedName>
</protein>
<dbReference type="EMBL" id="JABVXQ010000010">
    <property type="protein sequence ID" value="KAF6088310.1"/>
    <property type="molecule type" value="Genomic_DNA"/>
</dbReference>
<reference evidence="2 3" key="1">
    <citation type="journal article" date="2020" name="Nature">
        <title>Six reference-quality genomes reveal evolution of bat adaptations.</title>
        <authorList>
            <person name="Jebb D."/>
            <person name="Huang Z."/>
            <person name="Pippel M."/>
            <person name="Hughes G.M."/>
            <person name="Lavrichenko K."/>
            <person name="Devanna P."/>
            <person name="Winkler S."/>
            <person name="Jermiin L.S."/>
            <person name="Skirmuntt E.C."/>
            <person name="Katzourakis A."/>
            <person name="Burkitt-Gray L."/>
            <person name="Ray D.A."/>
            <person name="Sullivan K.A.M."/>
            <person name="Roscito J.G."/>
            <person name="Kirilenko B.M."/>
            <person name="Davalos L.M."/>
            <person name="Corthals A.P."/>
            <person name="Power M.L."/>
            <person name="Jones G."/>
            <person name="Ransome R.D."/>
            <person name="Dechmann D.K.N."/>
            <person name="Locatelli A.G."/>
            <person name="Puechmaille S.J."/>
            <person name="Fedrigo O."/>
            <person name="Jarvis E.D."/>
            <person name="Hiller M."/>
            <person name="Vernes S.C."/>
            <person name="Myers E.W."/>
            <person name="Teeling E.C."/>
        </authorList>
    </citation>
    <scope>NUCLEOTIDE SEQUENCE [LARGE SCALE GENOMIC DNA]</scope>
    <source>
        <strain evidence="2">Bat1K_MPI-CBG_1</strain>
    </source>
</reference>
<evidence type="ECO:0000313" key="2">
    <source>
        <dbReference type="EMBL" id="KAF6088310.1"/>
    </source>
</evidence>
<gene>
    <name evidence="2" type="ORF">HJG60_008166</name>
</gene>
<accession>A0A833ZAV9</accession>
<comment type="caution">
    <text evidence="2">The sequence shown here is derived from an EMBL/GenBank/DDBJ whole genome shotgun (WGS) entry which is preliminary data.</text>
</comment>
<feature type="compositionally biased region" description="Basic and acidic residues" evidence="1">
    <location>
        <begin position="1"/>
        <end position="14"/>
    </location>
</feature>
<dbReference type="Proteomes" id="UP000664940">
    <property type="component" value="Unassembled WGS sequence"/>
</dbReference>
<evidence type="ECO:0000256" key="1">
    <source>
        <dbReference type="SAM" id="MobiDB-lite"/>
    </source>
</evidence>
<dbReference type="AlphaFoldDB" id="A0A833ZAV9"/>
<feature type="region of interest" description="Disordered" evidence="1">
    <location>
        <begin position="39"/>
        <end position="67"/>
    </location>
</feature>
<proteinExistence type="predicted"/>
<organism evidence="2 3">
    <name type="scientific">Phyllostomus discolor</name>
    <name type="common">pale spear-nosed bat</name>
    <dbReference type="NCBI Taxonomy" id="89673"/>
    <lineage>
        <taxon>Eukaryota</taxon>
        <taxon>Metazoa</taxon>
        <taxon>Chordata</taxon>
        <taxon>Craniata</taxon>
        <taxon>Vertebrata</taxon>
        <taxon>Euteleostomi</taxon>
        <taxon>Mammalia</taxon>
        <taxon>Eutheria</taxon>
        <taxon>Laurasiatheria</taxon>
        <taxon>Chiroptera</taxon>
        <taxon>Yangochiroptera</taxon>
        <taxon>Phyllostomidae</taxon>
        <taxon>Phyllostominae</taxon>
        <taxon>Phyllostomus</taxon>
    </lineage>
</organism>
<name>A0A833ZAV9_9CHIR</name>
<feature type="region of interest" description="Disordered" evidence="1">
    <location>
        <begin position="1"/>
        <end position="24"/>
    </location>
</feature>